<evidence type="ECO:0000313" key="2">
    <source>
        <dbReference type="EMBL" id="KZL87911.1"/>
    </source>
</evidence>
<organism evidence="2 3">
    <name type="scientific">Colletotrichum incanum</name>
    <name type="common">Soybean anthracnose fungus</name>
    <dbReference type="NCBI Taxonomy" id="1573173"/>
    <lineage>
        <taxon>Eukaryota</taxon>
        <taxon>Fungi</taxon>
        <taxon>Dikarya</taxon>
        <taxon>Ascomycota</taxon>
        <taxon>Pezizomycotina</taxon>
        <taxon>Sordariomycetes</taxon>
        <taxon>Hypocreomycetidae</taxon>
        <taxon>Glomerellales</taxon>
        <taxon>Glomerellaceae</taxon>
        <taxon>Colletotrichum</taxon>
        <taxon>Colletotrichum spaethianum species complex</taxon>
    </lineage>
</organism>
<evidence type="ECO:0000313" key="3">
    <source>
        <dbReference type="Proteomes" id="UP000076584"/>
    </source>
</evidence>
<feature type="region of interest" description="Disordered" evidence="1">
    <location>
        <begin position="229"/>
        <end position="267"/>
    </location>
</feature>
<comment type="caution">
    <text evidence="2">The sequence shown here is derived from an EMBL/GenBank/DDBJ whole genome shotgun (WGS) entry which is preliminary data.</text>
</comment>
<feature type="non-terminal residue" evidence="2">
    <location>
        <position position="1"/>
    </location>
</feature>
<name>A0A162Q1U5_COLIC</name>
<accession>A0A162Q1U5</accession>
<gene>
    <name evidence="2" type="ORF">CI238_05035</name>
</gene>
<dbReference type="AlphaFoldDB" id="A0A162Q1U5"/>
<keyword evidence="3" id="KW-1185">Reference proteome</keyword>
<sequence>LYREYALMTLKHVLLASCPCIRCLASPNHLKTLRDIPKAYGYLHISESLSCPILRQPAPFSWLLLLLVLYESSEVQNSLVSASTQLRLRSLVNRLHQRLNLGLSRLKVLQEVVLPKNLPIACQFFVTVDVKQLIESLDGVSSRGFGQCVDNSDEEDANLPVECNRGRVPCQLAQDTDALDAETLERVFGLLVLGLVSVRAVRVRLGKALRRLVEGHKLVVLVATQGHASRQASGDGPRKAGHLGGQLDISGVGGQNGNNDLAPDGPAGGCPCLQDGGVVVFGEVENRDGPSDVAEGRQSMGLELCSTLGLRRCGREANKLRDGLLYQLTQGW</sequence>
<protein>
    <submittedName>
        <fullName evidence="2">Uncharacterized protein</fullName>
    </submittedName>
</protein>
<dbReference type="EMBL" id="LFIW01000165">
    <property type="protein sequence ID" value="KZL87911.1"/>
    <property type="molecule type" value="Genomic_DNA"/>
</dbReference>
<reference evidence="2 3" key="1">
    <citation type="submission" date="2015-06" db="EMBL/GenBank/DDBJ databases">
        <title>Survival trade-offs in plant roots during colonization by closely related pathogenic and mutualistic fungi.</title>
        <authorList>
            <person name="Hacquard S."/>
            <person name="Kracher B."/>
            <person name="Hiruma K."/>
            <person name="Weinman A."/>
            <person name="Muench P."/>
            <person name="Garrido Oter R."/>
            <person name="Ver Loren van Themaat E."/>
            <person name="Dallerey J.-F."/>
            <person name="Damm U."/>
            <person name="Henrissat B."/>
            <person name="Lespinet O."/>
            <person name="Thon M."/>
            <person name="Kemen E."/>
            <person name="McHardy A.C."/>
            <person name="Schulze-Lefert P."/>
            <person name="O'Connell R.J."/>
        </authorList>
    </citation>
    <scope>NUCLEOTIDE SEQUENCE [LARGE SCALE GENOMIC DNA]</scope>
    <source>
        <strain evidence="2 3">MAFF 238704</strain>
    </source>
</reference>
<dbReference type="Proteomes" id="UP000076584">
    <property type="component" value="Unassembled WGS sequence"/>
</dbReference>
<proteinExistence type="predicted"/>
<evidence type="ECO:0000256" key="1">
    <source>
        <dbReference type="SAM" id="MobiDB-lite"/>
    </source>
</evidence>